<evidence type="ECO:0000313" key="2">
    <source>
        <dbReference type="Proteomes" id="UP001177260"/>
    </source>
</evidence>
<sequence>MEASIEFHPSARSHLHPADTLSDNQGDKGATGSAALPPPPPPPEDPTSKVSPFVMKLRSAPPGYFFQPERPPPSIDPFAAPTGPYFFYGTLSDPAMLRDVLGLETKPQLRSASITGYECKLWGQYPALLDAPGKVVYGAVYNVKTEEHGQRLAGYETDNYRADPCRINYTDGNEPVDDFGYVFKFVGNFRDLSDGIFDLGTWLRRVKRVAEVH</sequence>
<organism evidence="1 2">
    <name type="scientific">Aspergillus melleus</name>
    <dbReference type="NCBI Taxonomy" id="138277"/>
    <lineage>
        <taxon>Eukaryota</taxon>
        <taxon>Fungi</taxon>
        <taxon>Dikarya</taxon>
        <taxon>Ascomycota</taxon>
        <taxon>Pezizomycotina</taxon>
        <taxon>Eurotiomycetes</taxon>
        <taxon>Eurotiomycetidae</taxon>
        <taxon>Eurotiales</taxon>
        <taxon>Aspergillaceae</taxon>
        <taxon>Aspergillus</taxon>
        <taxon>Aspergillus subgen. Circumdati</taxon>
    </lineage>
</organism>
<evidence type="ECO:0000313" key="1">
    <source>
        <dbReference type="EMBL" id="KAK1146658.1"/>
    </source>
</evidence>
<comment type="caution">
    <text evidence="1">The sequence shown here is derived from an EMBL/GenBank/DDBJ whole genome shotgun (WGS) entry which is preliminary data.</text>
</comment>
<gene>
    <name evidence="1" type="ORF">N8T08_002731</name>
</gene>
<dbReference type="Proteomes" id="UP001177260">
    <property type="component" value="Unassembled WGS sequence"/>
</dbReference>
<proteinExistence type="predicted"/>
<dbReference type="EMBL" id="JAOPJF010000016">
    <property type="protein sequence ID" value="KAK1146658.1"/>
    <property type="molecule type" value="Genomic_DNA"/>
</dbReference>
<accession>A0ACC3B7T8</accession>
<reference evidence="1 2" key="1">
    <citation type="journal article" date="2023" name="ACS Omega">
        <title>Identification of the Neoaspergillic Acid Biosynthesis Gene Cluster by Establishing an In Vitro CRISPR-Ribonucleoprotein Genetic System in Aspergillus melleus.</title>
        <authorList>
            <person name="Yuan B."/>
            <person name="Grau M.F."/>
            <person name="Murata R.M."/>
            <person name="Torok T."/>
            <person name="Venkateswaran K."/>
            <person name="Stajich J.E."/>
            <person name="Wang C.C.C."/>
        </authorList>
    </citation>
    <scope>NUCLEOTIDE SEQUENCE [LARGE SCALE GENOMIC DNA]</scope>
    <source>
        <strain evidence="1 2">IMV 1140</strain>
    </source>
</reference>
<protein>
    <submittedName>
        <fullName evidence="1">Uncharacterized protein</fullName>
    </submittedName>
</protein>
<keyword evidence="2" id="KW-1185">Reference proteome</keyword>
<name>A0ACC3B7T8_9EURO</name>